<sequence>MSTDGANTSGEVTFVNRFTVHASPEEFERVFAEVSEFMTRQDGFLRNTLLQHVDEPHSFINIAHWRDAASFRKALAHPAFKPHAMTLRGLSASEPNLYAPRRSFSAGPAGDEAGRDLP</sequence>
<dbReference type="RefSeq" id="WP_111870334.1">
    <property type="nucleotide sequence ID" value="NZ_QLYX01000012.1"/>
</dbReference>
<evidence type="ECO:0000313" key="3">
    <source>
        <dbReference type="EMBL" id="RAY12727.1"/>
    </source>
</evidence>
<dbReference type="Proteomes" id="UP000251891">
    <property type="component" value="Unassembled WGS sequence"/>
</dbReference>
<feature type="domain" description="ABM" evidence="2">
    <location>
        <begin position="12"/>
        <end position="104"/>
    </location>
</feature>
<keyword evidence="3" id="KW-0503">Monooxygenase</keyword>
<dbReference type="AlphaFoldDB" id="A0A365H0X3"/>
<dbReference type="Gene3D" id="3.30.70.100">
    <property type="match status" value="1"/>
</dbReference>
<keyword evidence="4" id="KW-1185">Reference proteome</keyword>
<dbReference type="InterPro" id="IPR007138">
    <property type="entry name" value="ABM_dom"/>
</dbReference>
<gene>
    <name evidence="3" type="ORF">DPM19_24365</name>
</gene>
<reference evidence="3 4" key="1">
    <citation type="submission" date="2018-06" db="EMBL/GenBank/DDBJ databases">
        <title>Actinomadura craniellae sp. nov. isolated from marine sponge Craniella sp.</title>
        <authorList>
            <person name="Li L."/>
            <person name="Xu Q.H."/>
            <person name="Lin H.W."/>
            <person name="Lu Y.H."/>
        </authorList>
    </citation>
    <scope>NUCLEOTIDE SEQUENCE [LARGE SCALE GENOMIC DNA]</scope>
    <source>
        <strain evidence="3 4">LHW63021</strain>
    </source>
</reference>
<evidence type="ECO:0000313" key="4">
    <source>
        <dbReference type="Proteomes" id="UP000251891"/>
    </source>
</evidence>
<dbReference type="Pfam" id="PF03992">
    <property type="entry name" value="ABM"/>
    <property type="match status" value="1"/>
</dbReference>
<comment type="caution">
    <text evidence="3">The sequence shown here is derived from an EMBL/GenBank/DDBJ whole genome shotgun (WGS) entry which is preliminary data.</text>
</comment>
<feature type="region of interest" description="Disordered" evidence="1">
    <location>
        <begin position="99"/>
        <end position="118"/>
    </location>
</feature>
<accession>A0A365H0X3</accession>
<organism evidence="3 4">
    <name type="scientific">Actinomadura craniellae</name>
    <dbReference type="NCBI Taxonomy" id="2231787"/>
    <lineage>
        <taxon>Bacteria</taxon>
        <taxon>Bacillati</taxon>
        <taxon>Actinomycetota</taxon>
        <taxon>Actinomycetes</taxon>
        <taxon>Streptosporangiales</taxon>
        <taxon>Thermomonosporaceae</taxon>
        <taxon>Actinomadura</taxon>
    </lineage>
</organism>
<dbReference type="SUPFAM" id="SSF54909">
    <property type="entry name" value="Dimeric alpha+beta barrel"/>
    <property type="match status" value="1"/>
</dbReference>
<keyword evidence="3" id="KW-0560">Oxidoreductase</keyword>
<evidence type="ECO:0000256" key="1">
    <source>
        <dbReference type="SAM" id="MobiDB-lite"/>
    </source>
</evidence>
<dbReference type="EMBL" id="QLYX01000012">
    <property type="protein sequence ID" value="RAY12727.1"/>
    <property type="molecule type" value="Genomic_DNA"/>
</dbReference>
<dbReference type="PROSITE" id="PS51725">
    <property type="entry name" value="ABM"/>
    <property type="match status" value="1"/>
</dbReference>
<dbReference type="OrthoDB" id="268331at2"/>
<proteinExistence type="predicted"/>
<dbReference type="GO" id="GO:0004497">
    <property type="term" value="F:monooxygenase activity"/>
    <property type="evidence" value="ECO:0007669"/>
    <property type="project" value="UniProtKB-KW"/>
</dbReference>
<protein>
    <submittedName>
        <fullName evidence="3">Antibiotic biosynthesis monooxygenase</fullName>
    </submittedName>
</protein>
<dbReference type="InterPro" id="IPR011008">
    <property type="entry name" value="Dimeric_a/b-barrel"/>
</dbReference>
<evidence type="ECO:0000259" key="2">
    <source>
        <dbReference type="PROSITE" id="PS51725"/>
    </source>
</evidence>
<name>A0A365H0X3_9ACTN</name>